<proteinExistence type="predicted"/>
<dbReference type="InterPro" id="IPR011029">
    <property type="entry name" value="DEATH-like_dom_sf"/>
</dbReference>
<organism evidence="5">
    <name type="scientific">Amphimedon queenslandica</name>
    <name type="common">Sponge</name>
    <dbReference type="NCBI Taxonomy" id="400682"/>
    <lineage>
        <taxon>Eukaryota</taxon>
        <taxon>Metazoa</taxon>
        <taxon>Porifera</taxon>
        <taxon>Demospongiae</taxon>
        <taxon>Heteroscleromorpha</taxon>
        <taxon>Haplosclerida</taxon>
        <taxon>Niphatidae</taxon>
        <taxon>Amphimedon</taxon>
    </lineage>
</organism>
<dbReference type="PROSITE" id="PS50297">
    <property type="entry name" value="ANK_REP_REGION"/>
    <property type="match status" value="1"/>
</dbReference>
<reference evidence="6" key="1">
    <citation type="journal article" date="2010" name="Nature">
        <title>The Amphimedon queenslandica genome and the evolution of animal complexity.</title>
        <authorList>
            <person name="Srivastava M."/>
            <person name="Simakov O."/>
            <person name="Chapman J."/>
            <person name="Fahey B."/>
            <person name="Gauthier M.E."/>
            <person name="Mitros T."/>
            <person name="Richards G.S."/>
            <person name="Conaco C."/>
            <person name="Dacre M."/>
            <person name="Hellsten U."/>
            <person name="Larroux C."/>
            <person name="Putnam N.H."/>
            <person name="Stanke M."/>
            <person name="Adamska M."/>
            <person name="Darling A."/>
            <person name="Degnan S.M."/>
            <person name="Oakley T.H."/>
            <person name="Plachetzki D.C."/>
            <person name="Zhai Y."/>
            <person name="Adamski M."/>
            <person name="Calcino A."/>
            <person name="Cummins S.F."/>
            <person name="Goodstein D.M."/>
            <person name="Harris C."/>
            <person name="Jackson D.J."/>
            <person name="Leys S.P."/>
            <person name="Shu S."/>
            <person name="Woodcroft B.J."/>
            <person name="Vervoort M."/>
            <person name="Kosik K.S."/>
            <person name="Manning G."/>
            <person name="Degnan B.M."/>
            <person name="Rokhsar D.S."/>
        </authorList>
    </citation>
    <scope>NUCLEOTIDE SEQUENCE [LARGE SCALE GENOMIC DNA]</scope>
</reference>
<dbReference type="InterPro" id="IPR027417">
    <property type="entry name" value="P-loop_NTPase"/>
</dbReference>
<accession>A0A1X7V7L4</accession>
<protein>
    <recommendedName>
        <fullName evidence="4">Death domain-containing protein</fullName>
    </recommendedName>
</protein>
<evidence type="ECO:0000313" key="6">
    <source>
        <dbReference type="Proteomes" id="UP000007879"/>
    </source>
</evidence>
<gene>
    <name evidence="5" type="primary">105312256</name>
</gene>
<dbReference type="GO" id="GO:0007165">
    <property type="term" value="P:signal transduction"/>
    <property type="evidence" value="ECO:0007669"/>
    <property type="project" value="InterPro"/>
</dbReference>
<feature type="domain" description="Death" evidence="4">
    <location>
        <begin position="895"/>
        <end position="950"/>
    </location>
</feature>
<dbReference type="InterPro" id="IPR036770">
    <property type="entry name" value="Ankyrin_rpt-contain_sf"/>
</dbReference>
<dbReference type="SMART" id="SM00248">
    <property type="entry name" value="ANK"/>
    <property type="match status" value="4"/>
</dbReference>
<dbReference type="Pfam" id="PF12796">
    <property type="entry name" value="Ank_2"/>
    <property type="match status" value="1"/>
</dbReference>
<evidence type="ECO:0000259" key="4">
    <source>
        <dbReference type="PROSITE" id="PS50017"/>
    </source>
</evidence>
<dbReference type="Pfam" id="PF00023">
    <property type="entry name" value="Ank"/>
    <property type="match status" value="1"/>
</dbReference>
<dbReference type="EnsemblMetazoa" id="Aqu2.1.35502_001">
    <property type="protein sequence ID" value="Aqu2.1.35502_001"/>
    <property type="gene ID" value="Aqu2.1.35502"/>
</dbReference>
<dbReference type="SUPFAM" id="SSF52540">
    <property type="entry name" value="P-loop containing nucleoside triphosphate hydrolases"/>
    <property type="match status" value="1"/>
</dbReference>
<dbReference type="Gene3D" id="3.40.50.300">
    <property type="entry name" value="P-loop containing nucleotide triphosphate hydrolases"/>
    <property type="match status" value="1"/>
</dbReference>
<dbReference type="InterPro" id="IPR002110">
    <property type="entry name" value="Ankyrin_rpt"/>
</dbReference>
<keyword evidence="6" id="KW-1185">Reference proteome</keyword>
<dbReference type="SUPFAM" id="SSF48403">
    <property type="entry name" value="Ankyrin repeat"/>
    <property type="match status" value="1"/>
</dbReference>
<name>A0A1X7V7L4_AMPQE</name>
<dbReference type="Gene3D" id="1.25.40.20">
    <property type="entry name" value="Ankyrin repeat-containing domain"/>
    <property type="match status" value="1"/>
</dbReference>
<dbReference type="PROSITE" id="PS50017">
    <property type="entry name" value="DEATH_DOMAIN"/>
    <property type="match status" value="1"/>
</dbReference>
<evidence type="ECO:0000256" key="2">
    <source>
        <dbReference type="ARBA" id="ARBA00023043"/>
    </source>
</evidence>
<sequence>MTKPAEEIEKLCIDAFNNKDKKQALIYLEQCSEPSKIVTNFFRRTADCVGPRDILTISNVSLLHIAAKNNWPDVTSTLITEYHCNPEAINNRKSTPLHYAARYGSMETLKCLITKHNCNPMSLTRNKWTALHWAASTGQVNALRYLIEDCNCDPSLCDTKGHNLLHLACAGNHIEAARYLLQTGLIDPAFTCIWDCRPSEWGQSTSNGNTETIELLKYYEECRMNSPIDTYTQVFVLGNKGAGKSTLVKVLKIRSEANYDSYPSVSEDGNVTNVMLNTIGIVPENITSSEIGNMTVYDLSGDAEYHFSHSMIMKTATKAGLALFILVVDISQHIQAVKKQIYYWFNYLCTMCGTEILNVLIAGSHRDVLRDNDDDKASAIEALISKEYPQSKATFIPMDCRKVHSTEIIKISQKLLLNSLPSIQKSVNANYNCHALYSFLKSIQKCYCTLGQLSTMIGTSDKFLPHDENDLAELLAKLSVKGLILFLKKESNLCDSWVIINIKHFLNEVNGLLFSPKHDLSSISNIGLVPVSWIKSTFPEHSPLMLSDILHTLEVCQVIDNNNADASISDKCLFFPSFVPPGRPNSLPPHNEFGFVWHLECIHYSQFFPTQFCHMLILRLALKFPLKSIKSCSSPVSLQAVSRRCQMWKFGIHWKTDDYVEILVELSEDMQDVRVKIKWNEDSPQSIKAMMKLRSSIIKTIFCLHQEYCSSLEVGEFLEAPHASWDSANHHQFAMQDIVRSICLKKEGVLSSDTMGSKVERLDKILLHEPLVNLPQSILLKIFLCCNTDLLIEPDLLKQLNQSLMPHIAFTRQQTFSTVQSHIEKHSLFCERTIVQTVLEEHKEEIKLNIEEEQLLLDSPIKISGITYDPDDLPNGPLDSSHFLIIVKFLKNLNDWFELGIRLDLKHASLLKIENDFRRQERCKIEMIQLWLDGSDASKSSLMEALKDLA</sequence>
<dbReference type="EnsemblMetazoa" id="XM_011404761.2">
    <property type="protein sequence ID" value="XP_011403063.1"/>
    <property type="gene ID" value="LOC105312256"/>
</dbReference>
<dbReference type="Proteomes" id="UP000007879">
    <property type="component" value="Unassembled WGS sequence"/>
</dbReference>
<evidence type="ECO:0000256" key="3">
    <source>
        <dbReference type="PROSITE-ProRule" id="PRU00023"/>
    </source>
</evidence>
<dbReference type="OrthoDB" id="448455at2759"/>
<dbReference type="InParanoid" id="A0A1X7V7L4"/>
<keyword evidence="1" id="KW-0677">Repeat</keyword>
<evidence type="ECO:0000256" key="1">
    <source>
        <dbReference type="ARBA" id="ARBA00022737"/>
    </source>
</evidence>
<dbReference type="PANTHER" id="PTHR24198">
    <property type="entry name" value="ANKYRIN REPEAT AND PROTEIN KINASE DOMAIN-CONTAINING PROTEIN"/>
    <property type="match status" value="1"/>
</dbReference>
<dbReference type="PANTHER" id="PTHR24198:SF165">
    <property type="entry name" value="ANKYRIN REPEAT-CONTAINING PROTEIN-RELATED"/>
    <property type="match status" value="1"/>
</dbReference>
<dbReference type="Gene3D" id="1.10.533.10">
    <property type="entry name" value="Death Domain, Fas"/>
    <property type="match status" value="1"/>
</dbReference>
<dbReference type="PROSITE" id="PS50088">
    <property type="entry name" value="ANK_REPEAT"/>
    <property type="match status" value="1"/>
</dbReference>
<dbReference type="InterPro" id="IPR000488">
    <property type="entry name" value="Death_dom"/>
</dbReference>
<reference evidence="5" key="2">
    <citation type="submission" date="2017-05" db="UniProtKB">
        <authorList>
            <consortium name="EnsemblMetazoa"/>
        </authorList>
    </citation>
    <scope>IDENTIFICATION</scope>
</reference>
<dbReference type="STRING" id="400682.A0A1X7V7L4"/>
<dbReference type="KEGG" id="aqu:105312256"/>
<dbReference type="eggNOG" id="KOG4177">
    <property type="taxonomic scope" value="Eukaryota"/>
</dbReference>
<evidence type="ECO:0000313" key="5">
    <source>
        <dbReference type="EnsemblMetazoa" id="Aqu2.1.35502_001"/>
    </source>
</evidence>
<dbReference type="AlphaFoldDB" id="A0A1X7V7L4"/>
<dbReference type="SUPFAM" id="SSF47986">
    <property type="entry name" value="DEATH domain"/>
    <property type="match status" value="1"/>
</dbReference>
<keyword evidence="2 3" id="KW-0040">ANK repeat</keyword>
<feature type="repeat" description="ANK" evidence="3">
    <location>
        <begin position="160"/>
        <end position="184"/>
    </location>
</feature>
<dbReference type="CDD" id="cd01670">
    <property type="entry name" value="Death"/>
    <property type="match status" value="1"/>
</dbReference>